<comment type="caution">
    <text evidence="6">The sequence shown here is derived from an EMBL/GenBank/DDBJ whole genome shotgun (WGS) entry which is preliminary data.</text>
</comment>
<evidence type="ECO:0000313" key="6">
    <source>
        <dbReference type="EMBL" id="MCJ8502726.1"/>
    </source>
</evidence>
<evidence type="ECO:0000256" key="1">
    <source>
        <dbReference type="ARBA" id="ARBA00023015"/>
    </source>
</evidence>
<dbReference type="PROSITE" id="PS50977">
    <property type="entry name" value="HTH_TETR_2"/>
    <property type="match status" value="1"/>
</dbReference>
<dbReference type="SUPFAM" id="SSF46689">
    <property type="entry name" value="Homeodomain-like"/>
    <property type="match status" value="1"/>
</dbReference>
<dbReference type="Proteomes" id="UP001165427">
    <property type="component" value="Unassembled WGS sequence"/>
</dbReference>
<dbReference type="EMBL" id="JALJRB010000032">
    <property type="protein sequence ID" value="MCJ8502726.1"/>
    <property type="molecule type" value="Genomic_DNA"/>
</dbReference>
<evidence type="ECO:0000259" key="5">
    <source>
        <dbReference type="PROSITE" id="PS50977"/>
    </source>
</evidence>
<dbReference type="Gene3D" id="1.10.10.60">
    <property type="entry name" value="Homeodomain-like"/>
    <property type="match status" value="1"/>
</dbReference>
<dbReference type="RefSeq" id="WP_246913976.1">
    <property type="nucleotide sequence ID" value="NZ_JALJRB010000032.1"/>
</dbReference>
<sequence length="213" mass="24845">MMGIQERKEREKERRRQQIVVAAKRVFSEKGFNKATMEDIAKEAELSPGTLYLYFKNKEELYASLSLRILQYLHIRISHVINQQELDPWQKLDALKEVMFDVYDFDPLIIINMFHLQSSETLKNLSEDLIEEIKTLSRNSIGAIAQVFEEGIKKGLFIDRHPVALSDITWGIFAGVVLWESSKKIIDQDKDHLKSTLKTAYEIFDRGIMLKRP</sequence>
<proteinExistence type="predicted"/>
<dbReference type="InterPro" id="IPR001647">
    <property type="entry name" value="HTH_TetR"/>
</dbReference>
<dbReference type="InterPro" id="IPR023772">
    <property type="entry name" value="DNA-bd_HTH_TetR-type_CS"/>
</dbReference>
<dbReference type="GO" id="GO:0003677">
    <property type="term" value="F:DNA binding"/>
    <property type="evidence" value="ECO:0007669"/>
    <property type="project" value="UniProtKB-UniRule"/>
</dbReference>
<reference evidence="6" key="1">
    <citation type="submission" date="2022-04" db="EMBL/GenBank/DDBJ databases">
        <title>Desulfatitalea alkaliphila sp. nov., a novel anaerobic sulfate-reducing bacterium isolated from terrestrial mud volcano, Taman Peninsula, Russia.</title>
        <authorList>
            <person name="Khomyakova M.A."/>
            <person name="Merkel A.Y."/>
            <person name="Slobodkin A.I."/>
        </authorList>
    </citation>
    <scope>NUCLEOTIDE SEQUENCE</scope>
    <source>
        <strain evidence="6">M08but</strain>
    </source>
</reference>
<evidence type="ECO:0000256" key="2">
    <source>
        <dbReference type="ARBA" id="ARBA00023125"/>
    </source>
</evidence>
<dbReference type="PRINTS" id="PR00455">
    <property type="entry name" value="HTHTETR"/>
</dbReference>
<keyword evidence="3" id="KW-0804">Transcription</keyword>
<dbReference type="SUPFAM" id="SSF48498">
    <property type="entry name" value="Tetracyclin repressor-like, C-terminal domain"/>
    <property type="match status" value="1"/>
</dbReference>
<accession>A0AA41UML1</accession>
<gene>
    <name evidence="6" type="ORF">MRX98_19275</name>
</gene>
<evidence type="ECO:0000256" key="4">
    <source>
        <dbReference type="PROSITE-ProRule" id="PRU00335"/>
    </source>
</evidence>
<dbReference type="Pfam" id="PF00440">
    <property type="entry name" value="TetR_N"/>
    <property type="match status" value="1"/>
</dbReference>
<keyword evidence="7" id="KW-1185">Reference proteome</keyword>
<organism evidence="6 7">
    <name type="scientific">Desulfatitalea alkaliphila</name>
    <dbReference type="NCBI Taxonomy" id="2929485"/>
    <lineage>
        <taxon>Bacteria</taxon>
        <taxon>Pseudomonadati</taxon>
        <taxon>Thermodesulfobacteriota</taxon>
        <taxon>Desulfobacteria</taxon>
        <taxon>Desulfobacterales</taxon>
        <taxon>Desulfosarcinaceae</taxon>
        <taxon>Desulfatitalea</taxon>
    </lineage>
</organism>
<name>A0AA41UML1_9BACT</name>
<protein>
    <submittedName>
        <fullName evidence="6">TetR/AcrR family transcriptional regulator</fullName>
    </submittedName>
</protein>
<evidence type="ECO:0000313" key="7">
    <source>
        <dbReference type="Proteomes" id="UP001165427"/>
    </source>
</evidence>
<feature type="domain" description="HTH tetR-type" evidence="5">
    <location>
        <begin position="13"/>
        <end position="73"/>
    </location>
</feature>
<dbReference type="PANTHER" id="PTHR43479">
    <property type="entry name" value="ACREF/ENVCD OPERON REPRESSOR-RELATED"/>
    <property type="match status" value="1"/>
</dbReference>
<dbReference type="AlphaFoldDB" id="A0AA41UML1"/>
<evidence type="ECO:0000256" key="3">
    <source>
        <dbReference type="ARBA" id="ARBA00023163"/>
    </source>
</evidence>
<keyword evidence="2 4" id="KW-0238">DNA-binding</keyword>
<dbReference type="PANTHER" id="PTHR43479:SF11">
    <property type="entry name" value="ACREF_ENVCD OPERON REPRESSOR-RELATED"/>
    <property type="match status" value="1"/>
</dbReference>
<dbReference type="InterPro" id="IPR036271">
    <property type="entry name" value="Tet_transcr_reg_TetR-rel_C_sf"/>
</dbReference>
<dbReference type="InterPro" id="IPR050624">
    <property type="entry name" value="HTH-type_Tx_Regulator"/>
</dbReference>
<keyword evidence="1" id="KW-0805">Transcription regulation</keyword>
<dbReference type="FunFam" id="1.10.10.60:FF:000141">
    <property type="entry name" value="TetR family transcriptional regulator"/>
    <property type="match status" value="1"/>
</dbReference>
<dbReference type="InterPro" id="IPR009057">
    <property type="entry name" value="Homeodomain-like_sf"/>
</dbReference>
<dbReference type="Gene3D" id="1.10.357.10">
    <property type="entry name" value="Tetracycline Repressor, domain 2"/>
    <property type="match status" value="1"/>
</dbReference>
<dbReference type="PROSITE" id="PS01081">
    <property type="entry name" value="HTH_TETR_1"/>
    <property type="match status" value="1"/>
</dbReference>
<feature type="DNA-binding region" description="H-T-H motif" evidence="4">
    <location>
        <begin position="36"/>
        <end position="55"/>
    </location>
</feature>